<evidence type="ECO:0000313" key="9">
    <source>
        <dbReference type="Proteomes" id="UP000297564"/>
    </source>
</evidence>
<comment type="similarity">
    <text evidence="6">Belongs to the LptE lipoprotein family.</text>
</comment>
<comment type="subunit">
    <text evidence="6">Component of the lipopolysaccharide transport and assembly complex. Interacts with LptD.</text>
</comment>
<feature type="chain" id="PRO_5021239748" description="LPS-assembly lipoprotein LptE" evidence="7">
    <location>
        <begin position="26"/>
        <end position="165"/>
    </location>
</feature>
<dbReference type="GO" id="GO:0009279">
    <property type="term" value="C:cell outer membrane"/>
    <property type="evidence" value="ECO:0007669"/>
    <property type="project" value="UniProtKB-SubCell"/>
</dbReference>
<dbReference type="GO" id="GO:0015920">
    <property type="term" value="P:lipopolysaccharide transport"/>
    <property type="evidence" value="ECO:0007669"/>
    <property type="project" value="TreeGrafter"/>
</dbReference>
<keyword evidence="1 6" id="KW-0732">Signal</keyword>
<protein>
    <recommendedName>
        <fullName evidence="6">LPS-assembly lipoprotein LptE</fullName>
    </recommendedName>
</protein>
<dbReference type="GO" id="GO:0043165">
    <property type="term" value="P:Gram-negative-bacterium-type cell outer membrane assembly"/>
    <property type="evidence" value="ECO:0007669"/>
    <property type="project" value="UniProtKB-UniRule"/>
</dbReference>
<evidence type="ECO:0000256" key="1">
    <source>
        <dbReference type="ARBA" id="ARBA00022729"/>
    </source>
</evidence>
<dbReference type="Pfam" id="PF04390">
    <property type="entry name" value="LptE"/>
    <property type="match status" value="1"/>
</dbReference>
<dbReference type="OrthoDB" id="5298094at2"/>
<dbReference type="PANTHER" id="PTHR38098">
    <property type="entry name" value="LPS-ASSEMBLY LIPOPROTEIN LPTE"/>
    <property type="match status" value="1"/>
</dbReference>
<keyword evidence="5 6" id="KW-0449">Lipoprotein</keyword>
<keyword evidence="9" id="KW-1185">Reference proteome</keyword>
<evidence type="ECO:0000256" key="6">
    <source>
        <dbReference type="HAMAP-Rule" id="MF_01186"/>
    </source>
</evidence>
<gene>
    <name evidence="6" type="primary">lptE</name>
    <name evidence="8" type="ORF">EZ242_16730</name>
</gene>
<dbReference type="GO" id="GO:0001530">
    <property type="term" value="F:lipopolysaccharide binding"/>
    <property type="evidence" value="ECO:0007669"/>
    <property type="project" value="TreeGrafter"/>
</dbReference>
<dbReference type="GO" id="GO:1990351">
    <property type="term" value="C:transporter complex"/>
    <property type="evidence" value="ECO:0007669"/>
    <property type="project" value="TreeGrafter"/>
</dbReference>
<dbReference type="EMBL" id="SMLL01000006">
    <property type="protein sequence ID" value="TFY98091.1"/>
    <property type="molecule type" value="Genomic_DNA"/>
</dbReference>
<sequence length="165" mass="18195">MRRRAVLPLAAAALLAGCGFQLRQAPDFAFDSIFLAIPDSSPLGSELRRNLASIPSVRVLTGAQAREQADVVLELSSELRQKVVVAQSASGQVREFQLRSRIVFALRTPQGRQLIAPTELGQQRDISFNESAVLAKEAEENLLYRDMQTDLVQQLLRRLAAVKVV</sequence>
<evidence type="ECO:0000256" key="4">
    <source>
        <dbReference type="ARBA" id="ARBA00023237"/>
    </source>
</evidence>
<dbReference type="Proteomes" id="UP000297564">
    <property type="component" value="Unassembled WGS sequence"/>
</dbReference>
<dbReference type="HAMAP" id="MF_01186">
    <property type="entry name" value="LPS_assembly_LptE"/>
    <property type="match status" value="1"/>
</dbReference>
<dbReference type="PANTHER" id="PTHR38098:SF1">
    <property type="entry name" value="LPS-ASSEMBLY LIPOPROTEIN LPTE"/>
    <property type="match status" value="1"/>
</dbReference>
<accession>A0A4Z0BH70</accession>
<reference evidence="8 9" key="1">
    <citation type="submission" date="2019-03" db="EMBL/GenBank/DDBJ databases">
        <title>Ramlibacter rhizophilus CCTCC AB2015357, whole genome shotgun sequence.</title>
        <authorList>
            <person name="Zhang X."/>
            <person name="Feng G."/>
            <person name="Zhu H."/>
        </authorList>
    </citation>
    <scope>NUCLEOTIDE SEQUENCE [LARGE SCALE GENOMIC DNA]</scope>
    <source>
        <strain evidence="8 9">CCTCC AB2015357</strain>
    </source>
</reference>
<keyword evidence="2 6" id="KW-0472">Membrane</keyword>
<evidence type="ECO:0000256" key="2">
    <source>
        <dbReference type="ARBA" id="ARBA00023136"/>
    </source>
</evidence>
<dbReference type="PROSITE" id="PS51257">
    <property type="entry name" value="PROKAR_LIPOPROTEIN"/>
    <property type="match status" value="1"/>
</dbReference>
<keyword evidence="4 6" id="KW-0998">Cell outer membrane</keyword>
<dbReference type="AlphaFoldDB" id="A0A4Z0BH70"/>
<proteinExistence type="inferred from homology"/>
<name>A0A4Z0BH70_9BURK</name>
<dbReference type="InterPro" id="IPR007485">
    <property type="entry name" value="LPS_assembly_LptE"/>
</dbReference>
<feature type="signal peptide" evidence="7">
    <location>
        <begin position="1"/>
        <end position="25"/>
    </location>
</feature>
<evidence type="ECO:0000256" key="7">
    <source>
        <dbReference type="SAM" id="SignalP"/>
    </source>
</evidence>
<comment type="function">
    <text evidence="6">Together with LptD, is involved in the assembly of lipopolysaccharide (LPS) at the surface of the outer membrane. Required for the proper assembly of LptD. Binds LPS and may serve as the LPS recognition site at the outer membrane.</text>
</comment>
<keyword evidence="3 6" id="KW-0564">Palmitate</keyword>
<comment type="caution">
    <text evidence="8">The sequence shown here is derived from an EMBL/GenBank/DDBJ whole genome shotgun (WGS) entry which is preliminary data.</text>
</comment>
<comment type="subcellular location">
    <subcellularLocation>
        <location evidence="6">Cell outer membrane</location>
        <topology evidence="6">Lipid-anchor</topology>
    </subcellularLocation>
</comment>
<evidence type="ECO:0000256" key="3">
    <source>
        <dbReference type="ARBA" id="ARBA00023139"/>
    </source>
</evidence>
<organism evidence="8 9">
    <name type="scientific">Ramlibacter rhizophilus</name>
    <dbReference type="NCBI Taxonomy" id="1781167"/>
    <lineage>
        <taxon>Bacteria</taxon>
        <taxon>Pseudomonadati</taxon>
        <taxon>Pseudomonadota</taxon>
        <taxon>Betaproteobacteria</taxon>
        <taxon>Burkholderiales</taxon>
        <taxon>Comamonadaceae</taxon>
        <taxon>Ramlibacter</taxon>
    </lineage>
</organism>
<dbReference type="Gene3D" id="3.30.160.150">
    <property type="entry name" value="Lipoprotein like domain"/>
    <property type="match status" value="1"/>
</dbReference>
<evidence type="ECO:0000313" key="8">
    <source>
        <dbReference type="EMBL" id="TFY98091.1"/>
    </source>
</evidence>
<dbReference type="RefSeq" id="WP_135286324.1">
    <property type="nucleotide sequence ID" value="NZ_SMLL01000006.1"/>
</dbReference>
<evidence type="ECO:0000256" key="5">
    <source>
        <dbReference type="ARBA" id="ARBA00023288"/>
    </source>
</evidence>